<dbReference type="EMBL" id="FNVQ01000003">
    <property type="protein sequence ID" value="SEG67686.1"/>
    <property type="molecule type" value="Genomic_DNA"/>
</dbReference>
<evidence type="ECO:0000313" key="6">
    <source>
        <dbReference type="Proteomes" id="UP000236745"/>
    </source>
</evidence>
<dbReference type="PANTHER" id="PTHR30108:SF21">
    <property type="entry name" value="4-HYDROXYBENZOATE DECARBOXYLASE"/>
    <property type="match status" value="1"/>
</dbReference>
<keyword evidence="6" id="KW-1185">Reference proteome</keyword>
<comment type="similarity">
    <text evidence="1">Belongs to the UbiD family.</text>
</comment>
<dbReference type="InterPro" id="IPR048304">
    <property type="entry name" value="UbiD_Rift_dom"/>
</dbReference>
<evidence type="ECO:0000259" key="4">
    <source>
        <dbReference type="Pfam" id="PF20696"/>
    </source>
</evidence>
<dbReference type="OrthoDB" id="9809841at2"/>
<feature type="domain" description="3-octaprenyl-4-hydroxybenzoate carboxy-lyase-like N-terminal" evidence="3">
    <location>
        <begin position="16"/>
        <end position="84"/>
    </location>
</feature>
<dbReference type="SUPFAM" id="SSF50475">
    <property type="entry name" value="FMN-binding split barrel"/>
    <property type="match status" value="1"/>
</dbReference>
<accession>A0A1H6C5N2</accession>
<dbReference type="InterPro" id="IPR002830">
    <property type="entry name" value="UbiD"/>
</dbReference>
<feature type="domain" description="3-octaprenyl-4-hydroxybenzoate carboxy-lyase-like Rift-related" evidence="2">
    <location>
        <begin position="105"/>
        <end position="303"/>
    </location>
</feature>
<dbReference type="GO" id="GO:0005737">
    <property type="term" value="C:cytoplasm"/>
    <property type="evidence" value="ECO:0007669"/>
    <property type="project" value="TreeGrafter"/>
</dbReference>
<dbReference type="NCBIfam" id="TIGR00148">
    <property type="entry name" value="UbiD family decarboxylase"/>
    <property type="match status" value="1"/>
</dbReference>
<feature type="domain" description="3-octaprenyl-4-hydroxybenzoate carboxy-lyase-like C-terminal" evidence="4">
    <location>
        <begin position="317"/>
        <end position="427"/>
    </location>
</feature>
<dbReference type="InterPro" id="IPR049383">
    <property type="entry name" value="UbiD-like_N"/>
</dbReference>
<organism evidence="5 6">
    <name type="scientific">Marinobacterium lutimaris</name>
    <dbReference type="NCBI Taxonomy" id="568106"/>
    <lineage>
        <taxon>Bacteria</taxon>
        <taxon>Pseudomonadati</taxon>
        <taxon>Pseudomonadota</taxon>
        <taxon>Gammaproteobacteria</taxon>
        <taxon>Oceanospirillales</taxon>
        <taxon>Oceanospirillaceae</taxon>
        <taxon>Marinobacterium</taxon>
    </lineage>
</organism>
<evidence type="ECO:0000259" key="2">
    <source>
        <dbReference type="Pfam" id="PF01977"/>
    </source>
</evidence>
<protein>
    <submittedName>
        <fullName evidence="5">2,5-furandicarboxylate decarboxylase 1</fullName>
    </submittedName>
</protein>
<proteinExistence type="inferred from homology"/>
<name>A0A1H6C5N2_9GAMM</name>
<dbReference type="Pfam" id="PF01977">
    <property type="entry name" value="UbiD"/>
    <property type="match status" value="1"/>
</dbReference>
<evidence type="ECO:0000259" key="3">
    <source>
        <dbReference type="Pfam" id="PF20695"/>
    </source>
</evidence>
<dbReference type="SUPFAM" id="SSF143968">
    <property type="entry name" value="UbiD C-terminal domain-like"/>
    <property type="match status" value="1"/>
</dbReference>
<evidence type="ECO:0000256" key="1">
    <source>
        <dbReference type="ARBA" id="ARBA00010021"/>
    </source>
</evidence>
<dbReference type="InterPro" id="IPR049381">
    <property type="entry name" value="UbiD-like_C"/>
</dbReference>
<sequence length="455" mass="50259">MDLGERNLTDINQYLAFFEANNNLIRVKTEVDPKLELAGIAKKLEGTKPILFERVKGSEYPVLIGLYWNRHILADILGTTNSQLPFVLQNEIKQWHLSPMEPVVRKQGPANEVIELDVDLSTLPIPHHAEGDGGSYLTSSVVIAKDPDTGVRNLSIHRMMVTGKNRLTLLLEELGHLMDYYKRAEAKGEALEITVNNGIDLPLTVAAAAPASAAPIDMDELGIASQMRGEPVELIEAQTVAVEAIANAQFVIEGRILPEVREIEGPYAEVTGYYAEQAPRWVFEATAITRRKNPIFHSILSGKEVRNAYGMSASAGAFTKINALVPEVTAIHFADGSVPYHLVVQIDKKHEGSQRNAMMAAFVALAFVKAVTVVDTDVDIYSSEDVDWAVATRCCYEKDLLVIPDAIGHRLNPMVEEDKWTRLGIDATVPLPRPDKFRRATNVDVELSDYQIEGV</sequence>
<dbReference type="Pfam" id="PF20695">
    <property type="entry name" value="UbiD_N"/>
    <property type="match status" value="1"/>
</dbReference>
<dbReference type="AlphaFoldDB" id="A0A1H6C5N2"/>
<dbReference type="PANTHER" id="PTHR30108">
    <property type="entry name" value="3-OCTAPRENYL-4-HYDROXYBENZOATE CARBOXY-LYASE-RELATED"/>
    <property type="match status" value="1"/>
</dbReference>
<dbReference type="Pfam" id="PF20696">
    <property type="entry name" value="UbiD_C"/>
    <property type="match status" value="1"/>
</dbReference>
<dbReference type="RefSeq" id="WP_104004007.1">
    <property type="nucleotide sequence ID" value="NZ_FNVQ01000003.1"/>
</dbReference>
<reference evidence="5 6" key="1">
    <citation type="submission" date="2016-10" db="EMBL/GenBank/DDBJ databases">
        <authorList>
            <person name="de Groot N.N."/>
        </authorList>
    </citation>
    <scope>NUCLEOTIDE SEQUENCE [LARGE SCALE GENOMIC DNA]</scope>
    <source>
        <strain evidence="5 6">DSM 22012</strain>
    </source>
</reference>
<dbReference type="Gene3D" id="3.40.1670.10">
    <property type="entry name" value="UbiD C-terminal domain-like"/>
    <property type="match status" value="1"/>
</dbReference>
<evidence type="ECO:0000313" key="5">
    <source>
        <dbReference type="EMBL" id="SEG67686.1"/>
    </source>
</evidence>
<dbReference type="GO" id="GO:0016831">
    <property type="term" value="F:carboxy-lyase activity"/>
    <property type="evidence" value="ECO:0007669"/>
    <property type="project" value="InterPro"/>
</dbReference>
<dbReference type="Proteomes" id="UP000236745">
    <property type="component" value="Unassembled WGS sequence"/>
</dbReference>
<gene>
    <name evidence="5" type="ORF">SAMN05444390_103156</name>
</gene>